<evidence type="ECO:0000259" key="19">
    <source>
        <dbReference type="PROSITE" id="PS51194"/>
    </source>
</evidence>
<dbReference type="Pfam" id="PF04851">
    <property type="entry name" value="ResIII"/>
    <property type="match status" value="1"/>
</dbReference>
<sequence>MAPGKSERRKRGRWEQYNADFNADENSQSSNLGEKSSPSDKDATVPKAASHNLDGQAMITRTDEFGAKDYRHEMKLKPDHASRPLWVAPDGHIFLESFSPVYKHAHDFLIAISEPVCRPEFIHEYQLTAYSLYAAVSIGLQTNDIIEYLERLSKSSLPKGIIEFIKMCTVSYGKVKLVLKYNRYFIESRRSDVIQTLLKDKVIQQCLTENKPPIEVPQTNINMEKIQIPGTQQQQQEAKEKDARKSNVPQDIDSYYGKLDGDDEDEDEEAIKNLQLLTFEIKQESIEIVQKRCIELEYPLLAEYDFRNDTFNENLGIDLKSSTNLRPYQEKSLRKMFGNSRARSGVIVLPCGAGKTLVGVTAATTVNKRCLVLATSNVSVEQWRGQFKLWSTIRDDQLVRFTREARDPVPSGSNANKPIVCISTYSMVAYTGKRTYAAEEAMKYIESREWGLVLLDEVHTIPAKMFRRVLTIVRAHCKLGLTATLVREDDKITDLNFLIGPKIYEANWMELEKAGQIAKVQCAEVWCPMSAEFYSYYLRAQIGRRLLLAVMNPNKFRICQFLIKYHERRNDKARNIIVFSDNVFALKKYAIEMDKPFLYGETGQNERMKILQNFQYNPKVNTIFVSKVADTSFDLPEANVLIQISAQGGSRRQEAQRLGRILRAKKNSGDGFNAFFYSLVSQDTVEMSYSRKRQRFLVNQGYAYKVVNRLPGMEKETLKLATKDSQLQLLQQVLAASDADAEEEDIKEESVDGSREAKMMRKEGSFSSFSGSNSISYMQKTRTVKDEDRHPLFRRFRAFK</sequence>
<evidence type="ECO:0000256" key="17">
    <source>
        <dbReference type="SAM" id="MobiDB-lite"/>
    </source>
</evidence>
<feature type="region of interest" description="Disordered" evidence="17">
    <location>
        <begin position="1"/>
        <end position="58"/>
    </location>
</feature>
<dbReference type="InterPro" id="IPR050615">
    <property type="entry name" value="ATP-dep_DNA_Helicase"/>
</dbReference>
<dbReference type="EMBL" id="UPTC01000075">
    <property type="protein sequence ID" value="VBB26167.1"/>
    <property type="molecule type" value="Genomic_DNA"/>
</dbReference>
<dbReference type="GO" id="GO:0003677">
    <property type="term" value="F:DNA binding"/>
    <property type="evidence" value="ECO:0007669"/>
    <property type="project" value="UniProtKB-KW"/>
</dbReference>
<dbReference type="Gene3D" id="3.40.50.300">
    <property type="entry name" value="P-loop containing nucleotide triphosphate hydrolases"/>
    <property type="match status" value="2"/>
</dbReference>
<keyword evidence="21" id="KW-1185">Reference proteome</keyword>
<evidence type="ECO:0000256" key="4">
    <source>
        <dbReference type="ARBA" id="ARBA00022763"/>
    </source>
</evidence>
<dbReference type="InterPro" id="IPR006935">
    <property type="entry name" value="Helicase/UvrB_N"/>
</dbReference>
<evidence type="ECO:0000256" key="12">
    <source>
        <dbReference type="ARBA" id="ARBA00034617"/>
    </source>
</evidence>
<dbReference type="InterPro" id="IPR032830">
    <property type="entry name" value="XPB/Ssl2_N"/>
</dbReference>
<feature type="domain" description="Helicase C-terminal" evidence="19">
    <location>
        <begin position="557"/>
        <end position="718"/>
    </location>
</feature>
<dbReference type="InterPro" id="IPR027417">
    <property type="entry name" value="P-loop_NTPase"/>
</dbReference>
<evidence type="ECO:0000313" key="20">
    <source>
        <dbReference type="EMBL" id="VBB26167.1"/>
    </source>
</evidence>
<dbReference type="Pfam" id="PF16203">
    <property type="entry name" value="ERCC3_RAD25_C"/>
    <property type="match status" value="1"/>
</dbReference>
<dbReference type="GO" id="GO:0097550">
    <property type="term" value="C:transcription preinitiation complex"/>
    <property type="evidence" value="ECO:0007669"/>
    <property type="project" value="TreeGrafter"/>
</dbReference>
<dbReference type="CDD" id="cd18789">
    <property type="entry name" value="SF2_C_XPB"/>
    <property type="match status" value="1"/>
</dbReference>
<organism evidence="20 21">
    <name type="scientific">Acanthocheilonema viteae</name>
    <name type="common">Filarial nematode worm</name>
    <name type="synonym">Dipetalonema viteae</name>
    <dbReference type="NCBI Taxonomy" id="6277"/>
    <lineage>
        <taxon>Eukaryota</taxon>
        <taxon>Metazoa</taxon>
        <taxon>Ecdysozoa</taxon>
        <taxon>Nematoda</taxon>
        <taxon>Chromadorea</taxon>
        <taxon>Rhabditida</taxon>
        <taxon>Spirurina</taxon>
        <taxon>Spiruromorpha</taxon>
        <taxon>Filarioidea</taxon>
        <taxon>Onchocercidae</taxon>
        <taxon>Acanthocheilonema</taxon>
    </lineage>
</organism>
<keyword evidence="8" id="KW-0238">DNA-binding</keyword>
<dbReference type="PANTHER" id="PTHR11274:SF0">
    <property type="entry name" value="GENERAL TRANSCRIPTION AND DNA REPAIR FACTOR IIH HELICASE SUBUNIT XPB"/>
    <property type="match status" value="1"/>
</dbReference>
<dbReference type="Pfam" id="PF13625">
    <property type="entry name" value="Helicase_C_3"/>
    <property type="match status" value="1"/>
</dbReference>
<evidence type="ECO:0000256" key="14">
    <source>
        <dbReference type="ARBA" id="ARBA00044799"/>
    </source>
</evidence>
<comment type="catalytic activity">
    <reaction evidence="16">
        <text>ATP + H2O = ADP + phosphate + H(+)</text>
        <dbReference type="Rhea" id="RHEA:13065"/>
        <dbReference type="ChEBI" id="CHEBI:15377"/>
        <dbReference type="ChEBI" id="CHEBI:15378"/>
        <dbReference type="ChEBI" id="CHEBI:30616"/>
        <dbReference type="ChEBI" id="CHEBI:43474"/>
        <dbReference type="ChEBI" id="CHEBI:456216"/>
        <dbReference type="EC" id="5.6.2.4"/>
    </reaction>
</comment>
<dbReference type="GO" id="GO:0006367">
    <property type="term" value="P:transcription initiation at RNA polymerase II promoter"/>
    <property type="evidence" value="ECO:0007669"/>
    <property type="project" value="InterPro"/>
</dbReference>
<keyword evidence="5" id="KW-0378">Hydrolase</keyword>
<dbReference type="GO" id="GO:0005675">
    <property type="term" value="C:transcription factor TFIIH holo complex"/>
    <property type="evidence" value="ECO:0007669"/>
    <property type="project" value="TreeGrafter"/>
</dbReference>
<dbReference type="AlphaFoldDB" id="A0A498SC77"/>
<dbReference type="PROSITE" id="PS51194">
    <property type="entry name" value="HELICASE_CTER"/>
    <property type="match status" value="1"/>
</dbReference>
<keyword evidence="6" id="KW-0347">Helicase</keyword>
<keyword evidence="11" id="KW-0539">Nucleus</keyword>
<keyword evidence="7" id="KW-0067">ATP-binding</keyword>
<evidence type="ECO:0000256" key="9">
    <source>
        <dbReference type="ARBA" id="ARBA00023204"/>
    </source>
</evidence>
<dbReference type="FunFam" id="3.40.50.300:FF:000117">
    <property type="entry name" value="Putative DNA repair helicase rad25"/>
    <property type="match status" value="1"/>
</dbReference>
<evidence type="ECO:0000256" key="16">
    <source>
        <dbReference type="ARBA" id="ARBA00048988"/>
    </source>
</evidence>
<dbReference type="GO" id="GO:0006289">
    <property type="term" value="P:nucleotide-excision repair"/>
    <property type="evidence" value="ECO:0007669"/>
    <property type="project" value="InterPro"/>
</dbReference>
<dbReference type="NCBIfam" id="TIGR00603">
    <property type="entry name" value="rad25"/>
    <property type="match status" value="1"/>
</dbReference>
<dbReference type="PANTHER" id="PTHR11274">
    <property type="entry name" value="RAD25/XP-B DNA REPAIR HELICASE"/>
    <property type="match status" value="1"/>
</dbReference>
<evidence type="ECO:0000256" key="6">
    <source>
        <dbReference type="ARBA" id="ARBA00022806"/>
    </source>
</evidence>
<dbReference type="GO" id="GO:0043138">
    <property type="term" value="F:3'-5' DNA helicase activity"/>
    <property type="evidence" value="ECO:0007669"/>
    <property type="project" value="UniProtKB-EC"/>
</dbReference>
<keyword evidence="3" id="KW-0547">Nucleotide-binding</keyword>
<dbReference type="InterPro" id="IPR014001">
    <property type="entry name" value="Helicase_ATP-bd"/>
</dbReference>
<proteinExistence type="inferred from homology"/>
<keyword evidence="10" id="KW-0413">Isomerase</keyword>
<evidence type="ECO:0000256" key="5">
    <source>
        <dbReference type="ARBA" id="ARBA00022801"/>
    </source>
</evidence>
<feature type="region of interest" description="Disordered" evidence="17">
    <location>
        <begin position="744"/>
        <end position="773"/>
    </location>
</feature>
<feature type="domain" description="Helicase ATP-binding" evidence="18">
    <location>
        <begin position="336"/>
        <end position="503"/>
    </location>
</feature>
<evidence type="ECO:0000256" key="10">
    <source>
        <dbReference type="ARBA" id="ARBA00023235"/>
    </source>
</evidence>
<evidence type="ECO:0000313" key="21">
    <source>
        <dbReference type="Proteomes" id="UP000276991"/>
    </source>
</evidence>
<feature type="region of interest" description="Disordered" evidence="17">
    <location>
        <begin position="229"/>
        <end position="264"/>
    </location>
</feature>
<dbReference type="STRING" id="6277.A0A498SC77"/>
<dbReference type="SMART" id="SM00490">
    <property type="entry name" value="HELICc"/>
    <property type="match status" value="1"/>
</dbReference>
<evidence type="ECO:0000256" key="2">
    <source>
        <dbReference type="ARBA" id="ARBA00006637"/>
    </source>
</evidence>
<evidence type="ECO:0000256" key="15">
    <source>
        <dbReference type="ARBA" id="ARBA00044810"/>
    </source>
</evidence>
<dbReference type="InterPro" id="IPR001161">
    <property type="entry name" value="XPB/Ssl2"/>
</dbReference>
<evidence type="ECO:0000256" key="11">
    <source>
        <dbReference type="ARBA" id="ARBA00023242"/>
    </source>
</evidence>
<evidence type="ECO:0000256" key="3">
    <source>
        <dbReference type="ARBA" id="ARBA00022741"/>
    </source>
</evidence>
<feature type="compositionally biased region" description="Basic and acidic residues" evidence="17">
    <location>
        <begin position="748"/>
        <end position="764"/>
    </location>
</feature>
<dbReference type="PRINTS" id="PR00851">
    <property type="entry name" value="XRODRMPGMNTB"/>
</dbReference>
<keyword evidence="4" id="KW-0227">DNA damage</keyword>
<dbReference type="GO" id="GO:0005524">
    <property type="term" value="F:ATP binding"/>
    <property type="evidence" value="ECO:0007669"/>
    <property type="project" value="UniProtKB-KW"/>
</dbReference>
<evidence type="ECO:0000256" key="8">
    <source>
        <dbReference type="ARBA" id="ARBA00023125"/>
    </source>
</evidence>
<dbReference type="EC" id="5.6.2.4" evidence="13"/>
<evidence type="ECO:0000256" key="1">
    <source>
        <dbReference type="ARBA" id="ARBA00004123"/>
    </source>
</evidence>
<dbReference type="CDD" id="cd18029">
    <property type="entry name" value="DEXHc_XPB"/>
    <property type="match status" value="1"/>
</dbReference>
<comment type="subcellular location">
    <subcellularLocation>
        <location evidence="1">Nucleus</location>
    </subcellularLocation>
</comment>
<accession>A0A498SC77</accession>
<evidence type="ECO:0000256" key="13">
    <source>
        <dbReference type="ARBA" id="ARBA00034808"/>
    </source>
</evidence>
<keyword evidence="9" id="KW-0234">DNA repair</keyword>
<feature type="compositionally biased region" description="Polar residues" evidence="17">
    <location>
        <begin position="24"/>
        <end position="36"/>
    </location>
</feature>
<dbReference type="Proteomes" id="UP000276991">
    <property type="component" value="Unassembled WGS sequence"/>
</dbReference>
<dbReference type="SUPFAM" id="SSF52540">
    <property type="entry name" value="P-loop containing nucleoside triphosphate hydrolases"/>
    <property type="match status" value="2"/>
</dbReference>
<protein>
    <recommendedName>
        <fullName evidence="14">General transcription and DNA repair factor IIH helicase/translocase subunit XPB</fullName>
        <ecNumber evidence="13">5.6.2.4</ecNumber>
    </recommendedName>
    <alternativeName>
        <fullName evidence="15">DNA 3'-5' helicase/translocase XPB</fullName>
    </alternativeName>
</protein>
<reference evidence="20 21" key="1">
    <citation type="submission" date="2018-08" db="EMBL/GenBank/DDBJ databases">
        <authorList>
            <person name="Laetsch R D."/>
            <person name="Stevens L."/>
            <person name="Kumar S."/>
            <person name="Blaxter L. M."/>
        </authorList>
    </citation>
    <scope>NUCLEOTIDE SEQUENCE [LARGE SCALE GENOMIC DNA]</scope>
</reference>
<dbReference type="OrthoDB" id="10262986at2759"/>
<dbReference type="SMART" id="SM00487">
    <property type="entry name" value="DEXDc"/>
    <property type="match status" value="1"/>
</dbReference>
<dbReference type="InterPro" id="IPR001650">
    <property type="entry name" value="Helicase_C-like"/>
</dbReference>
<dbReference type="InterPro" id="IPR032438">
    <property type="entry name" value="ERCC3_RAD25_C"/>
</dbReference>
<dbReference type="GO" id="GO:0016787">
    <property type="term" value="F:hydrolase activity"/>
    <property type="evidence" value="ECO:0007669"/>
    <property type="project" value="UniProtKB-KW"/>
</dbReference>
<gene>
    <name evidence="20" type="ORF">NAV_LOCUS997</name>
</gene>
<comment type="catalytic activity">
    <reaction evidence="12">
        <text>Couples ATP hydrolysis with the unwinding of duplex DNA by translocating in the 3'-5' direction.</text>
        <dbReference type="EC" id="5.6.2.4"/>
    </reaction>
</comment>
<evidence type="ECO:0000256" key="7">
    <source>
        <dbReference type="ARBA" id="ARBA00022840"/>
    </source>
</evidence>
<dbReference type="PROSITE" id="PS51192">
    <property type="entry name" value="HELICASE_ATP_BIND_1"/>
    <property type="match status" value="1"/>
</dbReference>
<comment type="similarity">
    <text evidence="2">Belongs to the helicase family. RAD25/XPB subfamily.</text>
</comment>
<name>A0A498SC77_ACAVI</name>
<dbReference type="FunFam" id="3.40.50.300:FF:000077">
    <property type="entry name" value="Probable DNA repair helicase RAD25"/>
    <property type="match status" value="1"/>
</dbReference>
<evidence type="ECO:0000259" key="18">
    <source>
        <dbReference type="PROSITE" id="PS51192"/>
    </source>
</evidence>
<dbReference type="GO" id="GO:0000112">
    <property type="term" value="C:nucleotide-excision repair factor 3 complex"/>
    <property type="evidence" value="ECO:0007669"/>
    <property type="project" value="TreeGrafter"/>
</dbReference>